<evidence type="ECO:0000256" key="1">
    <source>
        <dbReference type="SAM" id="MobiDB-lite"/>
    </source>
</evidence>
<dbReference type="OrthoDB" id="4227515at2759"/>
<feature type="compositionally biased region" description="Polar residues" evidence="1">
    <location>
        <begin position="52"/>
        <end position="62"/>
    </location>
</feature>
<proteinExistence type="predicted"/>
<protein>
    <submittedName>
        <fullName evidence="2">Uncharacterized protein</fullName>
    </submittedName>
</protein>
<dbReference type="STRING" id="91928.A0A0D2BYV6"/>
<feature type="compositionally biased region" description="Polar residues" evidence="1">
    <location>
        <begin position="146"/>
        <end position="163"/>
    </location>
</feature>
<feature type="region of interest" description="Disordered" evidence="1">
    <location>
        <begin position="48"/>
        <end position="86"/>
    </location>
</feature>
<evidence type="ECO:0000313" key="3">
    <source>
        <dbReference type="Proteomes" id="UP000053328"/>
    </source>
</evidence>
<dbReference type="GeneID" id="27333621"/>
<dbReference type="HOGENOM" id="CLU_731645_0_0_1"/>
<keyword evidence="3" id="KW-1185">Reference proteome</keyword>
<dbReference type="EMBL" id="KN847495">
    <property type="protein sequence ID" value="KIW16484.1"/>
    <property type="molecule type" value="Genomic_DNA"/>
</dbReference>
<sequence length="378" mass="43145">MTTNAFRSMEIKELDSFLRHHCESDIDTEQVNKTKDTTEGIDRQIIEASRDSIYSANPSKQPSGGGEKGKKRAAGPIRNPRQVRNKSARARALRRLQAQLSVASLAGEQLYTLNPTTIFEDACRTGLLIENITILSSPALKDSTATEGQFISQKGRNSNSIQVEADDNSQTESKLKAPAKTVKPKAIDSETNTKTFRNLDIRPQDKHEPIISPVFSREVSADERKTQEYFVFPPSPIRPLEKKKRFRRDLGLIHVEDMDSRTRHDRIRNLNAVVARGDRLTETEELQLAELKARGTRARNRDLSQMDVASMDTRARSIRRQVLRRKIDRYEVLNEAEIQQLTELGMFYYTKGGKYHWCVSARLWDARGLETEMENSLR</sequence>
<organism evidence="2 3">
    <name type="scientific">Exophiala spinifera</name>
    <dbReference type="NCBI Taxonomy" id="91928"/>
    <lineage>
        <taxon>Eukaryota</taxon>
        <taxon>Fungi</taxon>
        <taxon>Dikarya</taxon>
        <taxon>Ascomycota</taxon>
        <taxon>Pezizomycotina</taxon>
        <taxon>Eurotiomycetes</taxon>
        <taxon>Chaetothyriomycetidae</taxon>
        <taxon>Chaetothyriales</taxon>
        <taxon>Herpotrichiellaceae</taxon>
        <taxon>Exophiala</taxon>
    </lineage>
</organism>
<accession>A0A0D2BYV6</accession>
<dbReference type="Proteomes" id="UP000053328">
    <property type="component" value="Unassembled WGS sequence"/>
</dbReference>
<gene>
    <name evidence="2" type="ORF">PV08_06538</name>
</gene>
<dbReference type="AlphaFoldDB" id="A0A0D2BYV6"/>
<dbReference type="RefSeq" id="XP_016236700.1">
    <property type="nucleotide sequence ID" value="XM_016380873.1"/>
</dbReference>
<evidence type="ECO:0000313" key="2">
    <source>
        <dbReference type="EMBL" id="KIW16484.1"/>
    </source>
</evidence>
<feature type="region of interest" description="Disordered" evidence="1">
    <location>
        <begin position="146"/>
        <end position="185"/>
    </location>
</feature>
<name>A0A0D2BYV6_9EURO</name>
<reference evidence="2 3" key="1">
    <citation type="submission" date="2015-01" db="EMBL/GenBank/DDBJ databases">
        <title>The Genome Sequence of Exophiala spinifera CBS89968.</title>
        <authorList>
            <consortium name="The Broad Institute Genomics Platform"/>
            <person name="Cuomo C."/>
            <person name="de Hoog S."/>
            <person name="Gorbushina A."/>
            <person name="Stielow B."/>
            <person name="Teixiera M."/>
            <person name="Abouelleil A."/>
            <person name="Chapman S.B."/>
            <person name="Priest M."/>
            <person name="Young S.K."/>
            <person name="Wortman J."/>
            <person name="Nusbaum C."/>
            <person name="Birren B."/>
        </authorList>
    </citation>
    <scope>NUCLEOTIDE SEQUENCE [LARGE SCALE GENOMIC DNA]</scope>
    <source>
        <strain evidence="2 3">CBS 89968</strain>
    </source>
</reference>
<dbReference type="VEuPathDB" id="FungiDB:PV08_06538"/>